<dbReference type="Pfam" id="PF16114">
    <property type="entry name" value="Citrate_bind"/>
    <property type="match status" value="1"/>
</dbReference>
<keyword evidence="5" id="KW-0443">Lipid metabolism</keyword>
<dbReference type="GO" id="GO:0006085">
    <property type="term" value="P:acetyl-CoA biosynthetic process"/>
    <property type="evidence" value="ECO:0007669"/>
    <property type="project" value="TreeGrafter"/>
</dbReference>
<organism evidence="8 9">
    <name type="scientific">Caenorhabditis auriculariae</name>
    <dbReference type="NCBI Taxonomy" id="2777116"/>
    <lineage>
        <taxon>Eukaryota</taxon>
        <taxon>Metazoa</taxon>
        <taxon>Ecdysozoa</taxon>
        <taxon>Nematoda</taxon>
        <taxon>Chromadorea</taxon>
        <taxon>Rhabditida</taxon>
        <taxon>Rhabditina</taxon>
        <taxon>Rhabditomorpha</taxon>
        <taxon>Rhabditoidea</taxon>
        <taxon>Rhabditidae</taxon>
        <taxon>Peloderinae</taxon>
        <taxon>Caenorhabditis</taxon>
    </lineage>
</organism>
<dbReference type="SUPFAM" id="SSF52210">
    <property type="entry name" value="Succinyl-CoA synthetase domains"/>
    <property type="match status" value="1"/>
</dbReference>
<dbReference type="EC" id="2.3.3.8" evidence="2"/>
<sequence length="778" mass="86650">MTVSSYSAKKTLCAWFSDASNCCTNIIQPVRLIKLNASDDFEEVVARSTMLNENEILVIQSDHELREGSNLIKMGTQSELRTWFHDACTVVHKIDDRKGVLHSFFVEPSFNTTESDGFTITFRRKYDGDLVAFRPISCENGNDTLHLFSPTKPNPQFMTPDWSDLFEFISRRRPEKLNQIKQFVRAAYWSFKKLPFKRLALNFFVPLKSKVYLMDVNAELDHQKVGHIEFEWKIDQLESRSPFGLCLMNEAPKIRIIEKDGRLWTLAAGAVALTILNDTICDMGYAAELANYGKYPEDLTDEAAFDYCMHTLSLMTKSAIRSGGKALILAASNTTKVDIYKSLLLNVSSALDLFSDQLKEHNVTVFVRHGGLEYQQGLGKLKHSAAKHGVPIFVFGSETPMTTVVAAALKTRPLPPSPPPTLEEAEQATPFKSQMNRFIQSFVGNDAKVIVWGQQQEAVQKLFHADYQCRRGQPSVLATTSPFAGNHKETYRFGTKNITIPGYCSMTNAFDSHPSATILVIYPMLDIIYETVLEAQSNTQIEIIAIVSGNLQEQVTKDISKIAPGKKVVFIGPATGAFERGCIKNEGFLVSPQVRELRRPGSVACVCRDEDFLLELENLVSMNTNGVYEGVALQSDRYLGSNFADHILRFQKDDRVKIILLLGEAGGFEEEKVAELLKKKKVTKPIVAWCIGTGMDHLPSEALSSPSRVHAKKESASFKNAALRRAGANVPPSFDDIGRVLKCAFGVLVFQGIIAFDPRNPTPSVPLDSTRYRGSAAP</sequence>
<evidence type="ECO:0000259" key="7">
    <source>
        <dbReference type="Pfam" id="PF16114"/>
    </source>
</evidence>
<dbReference type="Gene3D" id="3.30.470.110">
    <property type="match status" value="1"/>
</dbReference>
<keyword evidence="9" id="KW-1185">Reference proteome</keyword>
<dbReference type="EMBL" id="CAJGYM010000006">
    <property type="protein sequence ID" value="CAD6187506.1"/>
    <property type="molecule type" value="Genomic_DNA"/>
</dbReference>
<dbReference type="PANTHER" id="PTHR23118:SF42">
    <property type="entry name" value="ATP-CITRATE SYNTHASE"/>
    <property type="match status" value="1"/>
</dbReference>
<name>A0A8S1GUW9_9PELO</name>
<dbReference type="PANTHER" id="PTHR23118">
    <property type="entry name" value="ATP-CITRATE SYNTHASE"/>
    <property type="match status" value="1"/>
</dbReference>
<dbReference type="GO" id="GO:0006633">
    <property type="term" value="P:fatty acid biosynthetic process"/>
    <property type="evidence" value="ECO:0007669"/>
    <property type="project" value="TreeGrafter"/>
</dbReference>
<feature type="domain" description="ATP-citrate synthase citrate-binding" evidence="7">
    <location>
        <begin position="253"/>
        <end position="410"/>
    </location>
</feature>
<evidence type="ECO:0000313" key="9">
    <source>
        <dbReference type="Proteomes" id="UP000835052"/>
    </source>
</evidence>
<reference evidence="8" key="1">
    <citation type="submission" date="2020-10" db="EMBL/GenBank/DDBJ databases">
        <authorList>
            <person name="Kikuchi T."/>
        </authorList>
    </citation>
    <scope>NUCLEOTIDE SEQUENCE</scope>
    <source>
        <strain evidence="8">NKZ352</strain>
    </source>
</reference>
<accession>A0A8S1GUW9</accession>
<dbReference type="InterPro" id="IPR016102">
    <property type="entry name" value="Succinyl-CoA_synth-like"/>
</dbReference>
<proteinExistence type="predicted"/>
<dbReference type="GO" id="GO:0003878">
    <property type="term" value="F:ATP citrate synthase activity"/>
    <property type="evidence" value="ECO:0007669"/>
    <property type="project" value="UniProtKB-EC"/>
</dbReference>
<dbReference type="Pfam" id="PF00549">
    <property type="entry name" value="Ligase_CoA"/>
    <property type="match status" value="1"/>
</dbReference>
<keyword evidence="4" id="KW-0444">Lipid biosynthesis</keyword>
<dbReference type="InterPro" id="IPR002020">
    <property type="entry name" value="Citrate_synthase"/>
</dbReference>
<evidence type="ECO:0000256" key="5">
    <source>
        <dbReference type="ARBA" id="ARBA00023098"/>
    </source>
</evidence>
<evidence type="ECO:0000313" key="8">
    <source>
        <dbReference type="EMBL" id="CAD6187506.1"/>
    </source>
</evidence>
<evidence type="ECO:0000256" key="2">
    <source>
        <dbReference type="ARBA" id="ARBA00012639"/>
    </source>
</evidence>
<keyword evidence="3" id="KW-0963">Cytoplasm</keyword>
<dbReference type="InterPro" id="IPR032263">
    <property type="entry name" value="Citrate-bd"/>
</dbReference>
<dbReference type="InterPro" id="IPR005811">
    <property type="entry name" value="SUCC_ACL_C"/>
</dbReference>
<dbReference type="GO" id="GO:0005829">
    <property type="term" value="C:cytosol"/>
    <property type="evidence" value="ECO:0007669"/>
    <property type="project" value="TreeGrafter"/>
</dbReference>
<dbReference type="Gene3D" id="3.40.50.261">
    <property type="entry name" value="Succinyl-CoA synthetase domains"/>
    <property type="match status" value="2"/>
</dbReference>
<feature type="domain" description="ATP-citrate synthase/succinyl-CoA ligase C-terminal" evidence="6">
    <location>
        <begin position="615"/>
        <end position="726"/>
    </location>
</feature>
<evidence type="ECO:0000256" key="3">
    <source>
        <dbReference type="ARBA" id="ARBA00022490"/>
    </source>
</evidence>
<evidence type="ECO:0000256" key="1">
    <source>
        <dbReference type="ARBA" id="ARBA00004496"/>
    </source>
</evidence>
<dbReference type="OrthoDB" id="3261737at2759"/>
<comment type="subcellular location">
    <subcellularLocation>
        <location evidence="1">Cytoplasm</location>
    </subcellularLocation>
</comment>
<dbReference type="Proteomes" id="UP000835052">
    <property type="component" value="Unassembled WGS sequence"/>
</dbReference>
<evidence type="ECO:0000259" key="6">
    <source>
        <dbReference type="Pfam" id="PF00549"/>
    </source>
</evidence>
<protein>
    <recommendedName>
        <fullName evidence="2">ATP citrate synthase</fullName>
        <ecNumber evidence="2">2.3.3.8</ecNumber>
    </recommendedName>
</protein>
<comment type="caution">
    <text evidence="8">The sequence shown here is derived from an EMBL/GenBank/DDBJ whole genome shotgun (WGS) entry which is preliminary data.</text>
</comment>
<dbReference type="Gene3D" id="3.40.50.720">
    <property type="entry name" value="NAD(P)-binding Rossmann-like Domain"/>
    <property type="match status" value="1"/>
</dbReference>
<dbReference type="AlphaFoldDB" id="A0A8S1GUW9"/>
<gene>
    <name evidence="8" type="ORF">CAUJ_LOCUS3425</name>
</gene>
<evidence type="ECO:0000256" key="4">
    <source>
        <dbReference type="ARBA" id="ARBA00022516"/>
    </source>
</evidence>